<sequence length="88" mass="9959">MKHLKPGDLILADKGFLISELLPTGVSLNIPPFKVREQFTIAEILETNRIARARIHVERALCATLVNLQTPILKEMESTFVNKDEDMD</sequence>
<protein>
    <submittedName>
        <fullName evidence="6">DDE Tnp4 domain-containing protein</fullName>
    </submittedName>
</protein>
<feature type="domain" description="DDE Tnp4" evidence="3">
    <location>
        <begin position="3"/>
        <end position="61"/>
    </location>
</feature>
<dbReference type="WBParaSite" id="BTMF_0000485201-mRNA-1">
    <property type="protein sequence ID" value="BTMF_0000485201-mRNA-1"/>
    <property type="gene ID" value="BTMF_0000485201"/>
</dbReference>
<accession>A0A0R3QEQ9</accession>
<dbReference type="PANTHER" id="PTHR23080">
    <property type="entry name" value="THAP DOMAIN PROTEIN"/>
    <property type="match status" value="1"/>
</dbReference>
<dbReference type="GO" id="GO:0046872">
    <property type="term" value="F:metal ion binding"/>
    <property type="evidence" value="ECO:0007669"/>
    <property type="project" value="UniProtKB-KW"/>
</dbReference>
<dbReference type="Pfam" id="PF13359">
    <property type="entry name" value="DDE_Tnp_4"/>
    <property type="match status" value="1"/>
</dbReference>
<keyword evidence="2" id="KW-0479">Metal-binding</keyword>
<evidence type="ECO:0000256" key="1">
    <source>
        <dbReference type="ARBA" id="ARBA00001968"/>
    </source>
</evidence>
<evidence type="ECO:0000256" key="2">
    <source>
        <dbReference type="ARBA" id="ARBA00022723"/>
    </source>
</evidence>
<name>A0A0R3QEQ9_9BILA</name>
<comment type="cofactor">
    <cofactor evidence="1">
        <name>a divalent metal cation</name>
        <dbReference type="ChEBI" id="CHEBI:60240"/>
    </cofactor>
</comment>
<keyword evidence="5" id="KW-1185">Reference proteome</keyword>
<dbReference type="InterPro" id="IPR027806">
    <property type="entry name" value="HARBI1_dom"/>
</dbReference>
<dbReference type="EMBL" id="UZAG01003984">
    <property type="protein sequence ID" value="VDO16195.1"/>
    <property type="molecule type" value="Genomic_DNA"/>
</dbReference>
<evidence type="ECO:0000259" key="3">
    <source>
        <dbReference type="Pfam" id="PF13359"/>
    </source>
</evidence>
<dbReference type="AlphaFoldDB" id="A0A0R3QEQ9"/>
<evidence type="ECO:0000313" key="6">
    <source>
        <dbReference type="WBParaSite" id="BTMF_0000485201-mRNA-1"/>
    </source>
</evidence>
<organism evidence="6">
    <name type="scientific">Brugia timori</name>
    <dbReference type="NCBI Taxonomy" id="42155"/>
    <lineage>
        <taxon>Eukaryota</taxon>
        <taxon>Metazoa</taxon>
        <taxon>Ecdysozoa</taxon>
        <taxon>Nematoda</taxon>
        <taxon>Chromadorea</taxon>
        <taxon>Rhabditida</taxon>
        <taxon>Spirurina</taxon>
        <taxon>Spiruromorpha</taxon>
        <taxon>Filarioidea</taxon>
        <taxon>Onchocercidae</taxon>
        <taxon>Brugia</taxon>
    </lineage>
</organism>
<evidence type="ECO:0000313" key="5">
    <source>
        <dbReference type="Proteomes" id="UP000280834"/>
    </source>
</evidence>
<proteinExistence type="predicted"/>
<dbReference type="PANTHER" id="PTHR23080:SF133">
    <property type="entry name" value="SI:CH211-262I1.5-RELATED"/>
    <property type="match status" value="1"/>
</dbReference>
<evidence type="ECO:0000313" key="4">
    <source>
        <dbReference type="EMBL" id="VDO16195.1"/>
    </source>
</evidence>
<dbReference type="Proteomes" id="UP000280834">
    <property type="component" value="Unassembled WGS sequence"/>
</dbReference>
<reference evidence="6" key="1">
    <citation type="submission" date="2017-02" db="UniProtKB">
        <authorList>
            <consortium name="WormBaseParasite"/>
        </authorList>
    </citation>
    <scope>IDENTIFICATION</scope>
</reference>
<reference evidence="4 5" key="2">
    <citation type="submission" date="2018-11" db="EMBL/GenBank/DDBJ databases">
        <authorList>
            <consortium name="Pathogen Informatics"/>
        </authorList>
    </citation>
    <scope>NUCLEOTIDE SEQUENCE [LARGE SCALE GENOMIC DNA]</scope>
</reference>
<gene>
    <name evidence="4" type="ORF">BTMF_LOCUS4141</name>
</gene>